<dbReference type="Gene3D" id="1.10.510.10">
    <property type="entry name" value="Transferase(Phosphotransferase) domain 1"/>
    <property type="match status" value="1"/>
</dbReference>
<sequence length="77" mass="8768">MSALYLIATTGKPQIKERDKLSADFLNFLDRCLEVDVDKRATSKELLKHPFITRRAKPLSCLTPLILVARDQAKVQQ</sequence>
<proteinExistence type="inferred from homology"/>
<evidence type="ECO:0000256" key="3">
    <source>
        <dbReference type="ARBA" id="ARBA00022741"/>
    </source>
</evidence>
<protein>
    <recommendedName>
        <fullName evidence="2">non-specific serine/threonine protein kinase</fullName>
        <ecNumber evidence="2">2.7.11.1</ecNumber>
    </recommendedName>
</protein>
<evidence type="ECO:0000313" key="5">
    <source>
        <dbReference type="EMBL" id="VEL39844.1"/>
    </source>
</evidence>
<comment type="caution">
    <text evidence="5">The sequence shown here is derived from an EMBL/GenBank/DDBJ whole genome shotgun (WGS) entry which is preliminary data.</text>
</comment>
<gene>
    <name evidence="5" type="ORF">PXEA_LOCUS33284</name>
</gene>
<accession>A0A3S5BU03</accession>
<dbReference type="PANTHER" id="PTHR45832:SF22">
    <property type="entry name" value="SERINE_THREONINE-PROTEIN KINASE SAMKA-RELATED"/>
    <property type="match status" value="1"/>
</dbReference>
<evidence type="ECO:0000313" key="6">
    <source>
        <dbReference type="Proteomes" id="UP000784294"/>
    </source>
</evidence>
<evidence type="ECO:0000256" key="4">
    <source>
        <dbReference type="ARBA" id="ARBA00022840"/>
    </source>
</evidence>
<dbReference type="GO" id="GO:0005524">
    <property type="term" value="F:ATP binding"/>
    <property type="evidence" value="ECO:0007669"/>
    <property type="project" value="UniProtKB-KW"/>
</dbReference>
<dbReference type="OrthoDB" id="1022360at2759"/>
<dbReference type="GO" id="GO:0004674">
    <property type="term" value="F:protein serine/threonine kinase activity"/>
    <property type="evidence" value="ECO:0007669"/>
    <property type="project" value="UniProtKB-EC"/>
</dbReference>
<keyword evidence="3" id="KW-0547">Nucleotide-binding</keyword>
<dbReference type="EMBL" id="CAAALY010262743">
    <property type="protein sequence ID" value="VEL39844.1"/>
    <property type="molecule type" value="Genomic_DNA"/>
</dbReference>
<dbReference type="SUPFAM" id="SSF56112">
    <property type="entry name" value="Protein kinase-like (PK-like)"/>
    <property type="match status" value="1"/>
</dbReference>
<dbReference type="InterPro" id="IPR011009">
    <property type="entry name" value="Kinase-like_dom_sf"/>
</dbReference>
<keyword evidence="6" id="KW-1185">Reference proteome</keyword>
<keyword evidence="4" id="KW-0067">ATP-binding</keyword>
<dbReference type="Proteomes" id="UP000784294">
    <property type="component" value="Unassembled WGS sequence"/>
</dbReference>
<evidence type="ECO:0000256" key="1">
    <source>
        <dbReference type="ARBA" id="ARBA00008874"/>
    </source>
</evidence>
<dbReference type="InterPro" id="IPR051931">
    <property type="entry name" value="PAK3-like"/>
</dbReference>
<dbReference type="PANTHER" id="PTHR45832">
    <property type="entry name" value="SERINE/THREONINE-PROTEIN KINASE SAMKA-RELATED-RELATED"/>
    <property type="match status" value="1"/>
</dbReference>
<evidence type="ECO:0000256" key="2">
    <source>
        <dbReference type="ARBA" id="ARBA00012513"/>
    </source>
</evidence>
<dbReference type="EC" id="2.7.11.1" evidence="2"/>
<comment type="similarity">
    <text evidence="1">Belongs to the protein kinase superfamily. STE Ser/Thr protein kinase family. STE20 subfamily.</text>
</comment>
<reference evidence="5" key="1">
    <citation type="submission" date="2018-11" db="EMBL/GenBank/DDBJ databases">
        <authorList>
            <consortium name="Pathogen Informatics"/>
        </authorList>
    </citation>
    <scope>NUCLEOTIDE SEQUENCE</scope>
</reference>
<name>A0A3S5BU03_9PLAT</name>
<dbReference type="AlphaFoldDB" id="A0A3S5BU03"/>
<organism evidence="5 6">
    <name type="scientific">Protopolystoma xenopodis</name>
    <dbReference type="NCBI Taxonomy" id="117903"/>
    <lineage>
        <taxon>Eukaryota</taxon>
        <taxon>Metazoa</taxon>
        <taxon>Spiralia</taxon>
        <taxon>Lophotrochozoa</taxon>
        <taxon>Platyhelminthes</taxon>
        <taxon>Monogenea</taxon>
        <taxon>Polyopisthocotylea</taxon>
        <taxon>Polystomatidea</taxon>
        <taxon>Polystomatidae</taxon>
        <taxon>Protopolystoma</taxon>
    </lineage>
</organism>